<dbReference type="EMBL" id="BARV01004460">
    <property type="protein sequence ID" value="GAI18025.1"/>
    <property type="molecule type" value="Genomic_DNA"/>
</dbReference>
<proteinExistence type="predicted"/>
<evidence type="ECO:0000313" key="1">
    <source>
        <dbReference type="EMBL" id="GAI18025.1"/>
    </source>
</evidence>
<name>X1MTK6_9ZZZZ</name>
<sequence>MAAHAPQPTQLALIIVSLSPLISKLDLQIPQLKGFILQEQF</sequence>
<accession>X1MTK6</accession>
<gene>
    <name evidence="1" type="ORF">S06H3_09892</name>
</gene>
<organism evidence="1">
    <name type="scientific">marine sediment metagenome</name>
    <dbReference type="NCBI Taxonomy" id="412755"/>
    <lineage>
        <taxon>unclassified sequences</taxon>
        <taxon>metagenomes</taxon>
        <taxon>ecological metagenomes</taxon>
    </lineage>
</organism>
<protein>
    <submittedName>
        <fullName evidence="1">Uncharacterized protein</fullName>
    </submittedName>
</protein>
<feature type="non-terminal residue" evidence="1">
    <location>
        <position position="41"/>
    </location>
</feature>
<dbReference type="AlphaFoldDB" id="X1MTK6"/>
<comment type="caution">
    <text evidence="1">The sequence shown here is derived from an EMBL/GenBank/DDBJ whole genome shotgun (WGS) entry which is preliminary data.</text>
</comment>
<reference evidence="1" key="1">
    <citation type="journal article" date="2014" name="Front. Microbiol.">
        <title>High frequency of phylogenetically diverse reductive dehalogenase-homologous genes in deep subseafloor sedimentary metagenomes.</title>
        <authorList>
            <person name="Kawai M."/>
            <person name="Futagami T."/>
            <person name="Toyoda A."/>
            <person name="Takaki Y."/>
            <person name="Nishi S."/>
            <person name="Hori S."/>
            <person name="Arai W."/>
            <person name="Tsubouchi T."/>
            <person name="Morono Y."/>
            <person name="Uchiyama I."/>
            <person name="Ito T."/>
            <person name="Fujiyama A."/>
            <person name="Inagaki F."/>
            <person name="Takami H."/>
        </authorList>
    </citation>
    <scope>NUCLEOTIDE SEQUENCE</scope>
    <source>
        <strain evidence="1">Expedition CK06-06</strain>
    </source>
</reference>